<dbReference type="OrthoDB" id="10578256at2759"/>
<dbReference type="AlphaFoldDB" id="A0A314Y5R9"/>
<dbReference type="EMBL" id="PJQY01001813">
    <property type="protein sequence ID" value="PQP99427.1"/>
    <property type="molecule type" value="Genomic_DNA"/>
</dbReference>
<name>A0A314Y5R9_PRUYE</name>
<comment type="caution">
    <text evidence="2">The sequence shown here is derived from an EMBL/GenBank/DDBJ whole genome shotgun (WGS) entry which is preliminary data.</text>
</comment>
<keyword evidence="3" id="KW-1185">Reference proteome</keyword>
<dbReference type="STRING" id="2094558.A0A314Y5R9"/>
<sequence length="118" mass="12941">MTSEAPGTSGQQFCKDTINHDRSNKSAADDNENNICAQTGEEFSAEFLQDRISQRRLAPVVTGVDQRQSKRVGFNLNKNHKLVYEDLAGGVGLRRTDSDCSSEFSDFSPAAATGLWLI</sequence>
<protein>
    <submittedName>
        <fullName evidence="2">Uncharacterized protein</fullName>
    </submittedName>
</protein>
<evidence type="ECO:0000313" key="3">
    <source>
        <dbReference type="Proteomes" id="UP000250321"/>
    </source>
</evidence>
<gene>
    <name evidence="2" type="ORF">Pyn_11981</name>
</gene>
<feature type="compositionally biased region" description="Basic and acidic residues" evidence="1">
    <location>
        <begin position="17"/>
        <end position="28"/>
    </location>
</feature>
<proteinExistence type="predicted"/>
<organism evidence="2 3">
    <name type="scientific">Prunus yedoensis var. nudiflora</name>
    <dbReference type="NCBI Taxonomy" id="2094558"/>
    <lineage>
        <taxon>Eukaryota</taxon>
        <taxon>Viridiplantae</taxon>
        <taxon>Streptophyta</taxon>
        <taxon>Embryophyta</taxon>
        <taxon>Tracheophyta</taxon>
        <taxon>Spermatophyta</taxon>
        <taxon>Magnoliopsida</taxon>
        <taxon>eudicotyledons</taxon>
        <taxon>Gunneridae</taxon>
        <taxon>Pentapetalae</taxon>
        <taxon>rosids</taxon>
        <taxon>fabids</taxon>
        <taxon>Rosales</taxon>
        <taxon>Rosaceae</taxon>
        <taxon>Amygdaloideae</taxon>
        <taxon>Amygdaleae</taxon>
        <taxon>Prunus</taxon>
    </lineage>
</organism>
<feature type="compositionally biased region" description="Polar residues" evidence="1">
    <location>
        <begin position="1"/>
        <end position="14"/>
    </location>
</feature>
<reference evidence="2 3" key="1">
    <citation type="submission" date="2018-02" db="EMBL/GenBank/DDBJ databases">
        <title>Draft genome of wild Prunus yedoensis var. nudiflora.</title>
        <authorList>
            <person name="Baek S."/>
            <person name="Kim J.-H."/>
            <person name="Choi K."/>
            <person name="Kim G.-B."/>
            <person name="Cho A."/>
            <person name="Jang H."/>
            <person name="Shin C.-H."/>
            <person name="Yu H.-J."/>
            <person name="Mun J.-H."/>
        </authorList>
    </citation>
    <scope>NUCLEOTIDE SEQUENCE [LARGE SCALE GENOMIC DNA]</scope>
    <source>
        <strain evidence="3">cv. Jeju island</strain>
        <tissue evidence="2">Leaf</tissue>
    </source>
</reference>
<evidence type="ECO:0000256" key="1">
    <source>
        <dbReference type="SAM" id="MobiDB-lite"/>
    </source>
</evidence>
<accession>A0A314Y5R9</accession>
<feature type="region of interest" description="Disordered" evidence="1">
    <location>
        <begin position="1"/>
        <end position="32"/>
    </location>
</feature>
<evidence type="ECO:0000313" key="2">
    <source>
        <dbReference type="EMBL" id="PQP99427.1"/>
    </source>
</evidence>
<dbReference type="Proteomes" id="UP000250321">
    <property type="component" value="Unassembled WGS sequence"/>
</dbReference>